<reference evidence="3 4" key="1">
    <citation type="submission" date="2020-08" db="EMBL/GenBank/DDBJ databases">
        <title>Sequencing the genomes of 1000 actinobacteria strains.</title>
        <authorList>
            <person name="Klenk H.-P."/>
        </authorList>
    </citation>
    <scope>NUCLEOTIDE SEQUENCE [LARGE SCALE GENOMIC DNA]</scope>
    <source>
        <strain evidence="3 4">DSM 45084</strain>
    </source>
</reference>
<proteinExistence type="predicted"/>
<dbReference type="Pfam" id="PF12079">
    <property type="entry name" value="DUF3558"/>
    <property type="match status" value="1"/>
</dbReference>
<evidence type="ECO:0008006" key="5">
    <source>
        <dbReference type="Google" id="ProtNLM"/>
    </source>
</evidence>
<accession>A0A7W7WVG3</accession>
<evidence type="ECO:0000256" key="2">
    <source>
        <dbReference type="SAM" id="SignalP"/>
    </source>
</evidence>
<name>A0A7W7WVG3_9PSEU</name>
<gene>
    <name evidence="3" type="ORF">F4559_001862</name>
</gene>
<evidence type="ECO:0000313" key="4">
    <source>
        <dbReference type="Proteomes" id="UP000542674"/>
    </source>
</evidence>
<sequence length="198" mass="20649">MNSKLGAATLAAVSIMMLSACSKSTTEGTPAAASHRPAVHTSSPSGDQQPSDNDLDITKYTDKPCDLIKPDQLATLGNLKPAKQGSGPLGPTCTWSAQDPTRDNTYTLSLATKGSTLESMIENVKMDPVFKTTTVGGREAYSTDSTDGTLKCGTGVKTSSKDAIFTQVRLGDEDTEKTGKSCQASERLAAIIIGNLGD</sequence>
<feature type="region of interest" description="Disordered" evidence="1">
    <location>
        <begin position="78"/>
        <end position="98"/>
    </location>
</feature>
<evidence type="ECO:0000256" key="1">
    <source>
        <dbReference type="SAM" id="MobiDB-lite"/>
    </source>
</evidence>
<organism evidence="3 4">
    <name type="scientific">Saccharothrix violaceirubra</name>
    <dbReference type="NCBI Taxonomy" id="413306"/>
    <lineage>
        <taxon>Bacteria</taxon>
        <taxon>Bacillati</taxon>
        <taxon>Actinomycetota</taxon>
        <taxon>Actinomycetes</taxon>
        <taxon>Pseudonocardiales</taxon>
        <taxon>Pseudonocardiaceae</taxon>
        <taxon>Saccharothrix</taxon>
    </lineage>
</organism>
<dbReference type="EMBL" id="JACHJS010000001">
    <property type="protein sequence ID" value="MBB4964503.1"/>
    <property type="molecule type" value="Genomic_DNA"/>
</dbReference>
<comment type="caution">
    <text evidence="3">The sequence shown here is derived from an EMBL/GenBank/DDBJ whole genome shotgun (WGS) entry which is preliminary data.</text>
</comment>
<dbReference type="PROSITE" id="PS51257">
    <property type="entry name" value="PROKAR_LIPOPROTEIN"/>
    <property type="match status" value="1"/>
</dbReference>
<feature type="chain" id="PRO_5038502299" description="DUF3558 domain-containing protein" evidence="2">
    <location>
        <begin position="23"/>
        <end position="198"/>
    </location>
</feature>
<dbReference type="InterPro" id="IPR024520">
    <property type="entry name" value="DUF3558"/>
</dbReference>
<keyword evidence="4" id="KW-1185">Reference proteome</keyword>
<feature type="region of interest" description="Disordered" evidence="1">
    <location>
        <begin position="24"/>
        <end position="61"/>
    </location>
</feature>
<feature type="signal peptide" evidence="2">
    <location>
        <begin position="1"/>
        <end position="22"/>
    </location>
</feature>
<evidence type="ECO:0000313" key="3">
    <source>
        <dbReference type="EMBL" id="MBB4964503.1"/>
    </source>
</evidence>
<protein>
    <recommendedName>
        <fullName evidence="5">DUF3558 domain-containing protein</fullName>
    </recommendedName>
</protein>
<dbReference type="RefSeq" id="WP_184667552.1">
    <property type="nucleotide sequence ID" value="NZ_BAABAI010000031.1"/>
</dbReference>
<dbReference type="AlphaFoldDB" id="A0A7W7WVG3"/>
<keyword evidence="2" id="KW-0732">Signal</keyword>
<dbReference type="Proteomes" id="UP000542674">
    <property type="component" value="Unassembled WGS sequence"/>
</dbReference>
<feature type="compositionally biased region" description="Polar residues" evidence="1">
    <location>
        <begin position="40"/>
        <end position="52"/>
    </location>
</feature>